<evidence type="ECO:0000313" key="2">
    <source>
        <dbReference type="Proteomes" id="UP000717328"/>
    </source>
</evidence>
<sequence length="216" mass="23414">MFAPSKNLTRILKGKSWTIRRFATPASTTDGSPSKTDKPMFGTVPSHRSYIFLHATEPPTSFPARFSTPIQRALQLQVLKWGGGVNFAWFGHEHAPRNTGQSTSATAFSALGGRLEFPEITLDNVDEVAETLKRHADGPIVSASEEIHLYVCTHGARDCRCGDMGGAVFKALQDEVKRLVDVDPSGAASRVRLGEVAHVGGHQLSGQLSLICTLHH</sequence>
<evidence type="ECO:0000313" key="1">
    <source>
        <dbReference type="EMBL" id="KAG5653223.1"/>
    </source>
</evidence>
<proteinExistence type="predicted"/>
<evidence type="ECO:0008006" key="3">
    <source>
        <dbReference type="Google" id="ProtNLM"/>
    </source>
</evidence>
<accession>A0A9P7GRE4</accession>
<protein>
    <recommendedName>
        <fullName evidence="3">Sucrase/ferredoxin-like-domain-containing protein</fullName>
    </recommendedName>
</protein>
<name>A0A9P7GRE4_9AGAR</name>
<dbReference type="Proteomes" id="UP000717328">
    <property type="component" value="Unassembled WGS sequence"/>
</dbReference>
<dbReference type="AlphaFoldDB" id="A0A9P7GRE4"/>
<dbReference type="Gene3D" id="3.40.30.10">
    <property type="entry name" value="Glutaredoxin"/>
    <property type="match status" value="1"/>
</dbReference>
<gene>
    <name evidence="1" type="ORF">H0H81_001700</name>
</gene>
<keyword evidence="2" id="KW-1185">Reference proteome</keyword>
<dbReference type="OrthoDB" id="10253744at2759"/>
<reference evidence="1" key="2">
    <citation type="submission" date="2021-10" db="EMBL/GenBank/DDBJ databases">
        <title>Phylogenomics reveals ancestral predisposition of the termite-cultivated fungus Termitomyces towards a domesticated lifestyle.</title>
        <authorList>
            <person name="Auxier B."/>
            <person name="Grum-Grzhimaylo A."/>
            <person name="Cardenas M.E."/>
            <person name="Lodge J.D."/>
            <person name="Laessoe T."/>
            <person name="Pedersen O."/>
            <person name="Smith M.E."/>
            <person name="Kuyper T.W."/>
            <person name="Franco-Molano E.A."/>
            <person name="Baroni T.J."/>
            <person name="Aanen D.K."/>
        </authorList>
    </citation>
    <scope>NUCLEOTIDE SEQUENCE</scope>
    <source>
        <strain evidence="1">D49</strain>
    </source>
</reference>
<reference evidence="1" key="1">
    <citation type="submission" date="2021-02" db="EMBL/GenBank/DDBJ databases">
        <authorList>
            <person name="Nieuwenhuis M."/>
            <person name="Van De Peppel L.J.J."/>
        </authorList>
    </citation>
    <scope>NUCLEOTIDE SEQUENCE</scope>
    <source>
        <strain evidence="1">D49</strain>
    </source>
</reference>
<dbReference type="Pfam" id="PF06999">
    <property type="entry name" value="Suc_Fer-like"/>
    <property type="match status" value="1"/>
</dbReference>
<dbReference type="InterPro" id="IPR009737">
    <property type="entry name" value="Aim32/Apd1-like"/>
</dbReference>
<organism evidence="1 2">
    <name type="scientific">Sphagnurus paluster</name>
    <dbReference type="NCBI Taxonomy" id="117069"/>
    <lineage>
        <taxon>Eukaryota</taxon>
        <taxon>Fungi</taxon>
        <taxon>Dikarya</taxon>
        <taxon>Basidiomycota</taxon>
        <taxon>Agaricomycotina</taxon>
        <taxon>Agaricomycetes</taxon>
        <taxon>Agaricomycetidae</taxon>
        <taxon>Agaricales</taxon>
        <taxon>Tricholomatineae</taxon>
        <taxon>Lyophyllaceae</taxon>
        <taxon>Sphagnurus</taxon>
    </lineage>
</organism>
<dbReference type="EMBL" id="JABCKI010000066">
    <property type="protein sequence ID" value="KAG5653223.1"/>
    <property type="molecule type" value="Genomic_DNA"/>
</dbReference>
<comment type="caution">
    <text evidence="1">The sequence shown here is derived from an EMBL/GenBank/DDBJ whole genome shotgun (WGS) entry which is preliminary data.</text>
</comment>